<evidence type="ECO:0000256" key="1">
    <source>
        <dbReference type="ARBA" id="ARBA00010476"/>
    </source>
</evidence>
<comment type="caution">
    <text evidence="4">The sequence shown here is derived from an EMBL/GenBank/DDBJ whole genome shotgun (WGS) entry which is preliminary data.</text>
</comment>
<dbReference type="EMBL" id="CAKLCB010000387">
    <property type="protein sequence ID" value="CAH0522049.1"/>
    <property type="molecule type" value="Genomic_DNA"/>
</dbReference>
<dbReference type="PANTHER" id="PTHR14021:SF15">
    <property type="entry name" value="IRON-SULFUR CLUSTER CO-CHAPERONE PROTEIN HSCB"/>
    <property type="match status" value="1"/>
</dbReference>
<dbReference type="PROSITE" id="PS50076">
    <property type="entry name" value="DNAJ_2"/>
    <property type="match status" value="1"/>
</dbReference>
<dbReference type="InterPro" id="IPR036386">
    <property type="entry name" value="HscB_C_sf"/>
</dbReference>
<gene>
    <name evidence="4" type="ORF">PBS001_LOCUS8488</name>
</gene>
<dbReference type="PANTHER" id="PTHR14021">
    <property type="entry name" value="IRON-SULFUR CLUSTER CO-CHAPERONE PROTEIN HSCB"/>
    <property type="match status" value="1"/>
</dbReference>
<keyword evidence="5" id="KW-1185">Reference proteome</keyword>
<dbReference type="Gene3D" id="1.20.1280.20">
    <property type="entry name" value="HscB, C-terminal domain"/>
    <property type="match status" value="1"/>
</dbReference>
<protein>
    <recommendedName>
        <fullName evidence="3">J domain-containing protein</fullName>
    </recommendedName>
</protein>
<reference evidence="4 5" key="1">
    <citation type="submission" date="2021-11" db="EMBL/GenBank/DDBJ databases">
        <authorList>
            <person name="Islam A."/>
            <person name="Islam S."/>
            <person name="Flora M.S."/>
            <person name="Rahman M."/>
            <person name="Ziaur R.M."/>
            <person name="Epstein J.H."/>
            <person name="Hassan M."/>
            <person name="Klassen M."/>
            <person name="Woodard K."/>
            <person name="Webb A."/>
            <person name="Webby R.J."/>
            <person name="El Zowalaty M.E."/>
        </authorList>
    </citation>
    <scope>NUCLEOTIDE SEQUENCE [LARGE SCALE GENOMIC DNA]</scope>
    <source>
        <strain evidence="4">Pbs1</strain>
    </source>
</reference>
<evidence type="ECO:0000313" key="5">
    <source>
        <dbReference type="Proteomes" id="UP001158986"/>
    </source>
</evidence>
<dbReference type="NCBIfam" id="TIGR00714">
    <property type="entry name" value="hscB"/>
    <property type="match status" value="1"/>
</dbReference>
<name>A0ABN8DA22_9STRA</name>
<dbReference type="Proteomes" id="UP001158986">
    <property type="component" value="Unassembled WGS sequence"/>
</dbReference>
<dbReference type="InterPro" id="IPR009073">
    <property type="entry name" value="HscB_oligo_C"/>
</dbReference>
<dbReference type="SUPFAM" id="SSF47144">
    <property type="entry name" value="HSC20 (HSCB), C-terminal oligomerisation domain"/>
    <property type="match status" value="1"/>
</dbReference>
<dbReference type="CDD" id="cd06257">
    <property type="entry name" value="DnaJ"/>
    <property type="match status" value="1"/>
</dbReference>
<dbReference type="Gene3D" id="1.10.287.110">
    <property type="entry name" value="DnaJ domain"/>
    <property type="match status" value="1"/>
</dbReference>
<sequence length="245" mass="28502">MLSRILLRRSRLRASQQTQCFASFVDKTMDNDMLSSSCHQETHGPMCWKCHDTTDNCSFFCNRCNSIQPINKTCHCNYFEMFKIPKNFNIEPRRIEQTYWKLQKRLHPDLYGSKSDFEKELSAINAAIINDAYKILKTPTMRVKYLLALHGIDALGETASTAVDPEVLMQTMEIRERIAEASNLDVLYEIRKEVSDNIDAVINKLGEVYDRDQDLESTKQYAVQLQYMVKCAEEIDQREEKLDGF</sequence>
<dbReference type="HAMAP" id="MF_00682">
    <property type="entry name" value="HscB"/>
    <property type="match status" value="1"/>
</dbReference>
<dbReference type="InterPro" id="IPR004640">
    <property type="entry name" value="HscB"/>
</dbReference>
<dbReference type="SMART" id="SM00271">
    <property type="entry name" value="DnaJ"/>
    <property type="match status" value="1"/>
</dbReference>
<keyword evidence="2" id="KW-0143">Chaperone</keyword>
<dbReference type="Pfam" id="PF07743">
    <property type="entry name" value="HSCB_C"/>
    <property type="match status" value="1"/>
</dbReference>
<comment type="similarity">
    <text evidence="1">Belongs to the HscB family.</text>
</comment>
<dbReference type="InterPro" id="IPR036869">
    <property type="entry name" value="J_dom_sf"/>
</dbReference>
<feature type="domain" description="J" evidence="3">
    <location>
        <begin position="77"/>
        <end position="149"/>
    </location>
</feature>
<dbReference type="InterPro" id="IPR001623">
    <property type="entry name" value="DnaJ_domain"/>
</dbReference>
<accession>A0ABN8DA22</accession>
<evidence type="ECO:0000259" key="3">
    <source>
        <dbReference type="PROSITE" id="PS50076"/>
    </source>
</evidence>
<evidence type="ECO:0000256" key="2">
    <source>
        <dbReference type="ARBA" id="ARBA00023186"/>
    </source>
</evidence>
<evidence type="ECO:0000313" key="4">
    <source>
        <dbReference type="EMBL" id="CAH0522049.1"/>
    </source>
</evidence>
<organism evidence="4 5">
    <name type="scientific">Peronospora belbahrii</name>
    <dbReference type="NCBI Taxonomy" id="622444"/>
    <lineage>
        <taxon>Eukaryota</taxon>
        <taxon>Sar</taxon>
        <taxon>Stramenopiles</taxon>
        <taxon>Oomycota</taxon>
        <taxon>Peronosporomycetes</taxon>
        <taxon>Peronosporales</taxon>
        <taxon>Peronosporaceae</taxon>
        <taxon>Peronospora</taxon>
    </lineage>
</organism>
<proteinExistence type="inferred from homology"/>
<dbReference type="SUPFAM" id="SSF46565">
    <property type="entry name" value="Chaperone J-domain"/>
    <property type="match status" value="1"/>
</dbReference>